<feature type="domain" description="Integrase zinc-binding" evidence="1">
    <location>
        <begin position="65"/>
        <end position="96"/>
    </location>
</feature>
<dbReference type="Proteomes" id="UP001630127">
    <property type="component" value="Unassembled WGS sequence"/>
</dbReference>
<name>A0ABD3AXY6_9GENT</name>
<dbReference type="EMBL" id="JBJUIK010000002">
    <property type="protein sequence ID" value="KAL3536056.1"/>
    <property type="molecule type" value="Genomic_DNA"/>
</dbReference>
<dbReference type="AlphaFoldDB" id="A0ABD3AXY6"/>
<gene>
    <name evidence="2" type="ORF">ACH5RR_004517</name>
</gene>
<dbReference type="InterPro" id="IPR041588">
    <property type="entry name" value="Integrase_H2C2"/>
</dbReference>
<keyword evidence="3" id="KW-1185">Reference proteome</keyword>
<reference evidence="2 3" key="1">
    <citation type="submission" date="2024-11" db="EMBL/GenBank/DDBJ databases">
        <title>A near-complete genome assembly of Cinchona calisaya.</title>
        <authorList>
            <person name="Lian D.C."/>
            <person name="Zhao X.W."/>
            <person name="Wei L."/>
        </authorList>
    </citation>
    <scope>NUCLEOTIDE SEQUENCE [LARGE SCALE GENOMIC DNA]</scope>
    <source>
        <tissue evidence="2">Nenye</tissue>
    </source>
</reference>
<evidence type="ECO:0000259" key="1">
    <source>
        <dbReference type="Pfam" id="PF17921"/>
    </source>
</evidence>
<comment type="caution">
    <text evidence="2">The sequence shown here is derived from an EMBL/GenBank/DDBJ whole genome shotgun (WGS) entry which is preliminary data.</text>
</comment>
<protein>
    <recommendedName>
        <fullName evidence="1">Integrase zinc-binding domain-containing protein</fullName>
    </recommendedName>
</protein>
<evidence type="ECO:0000313" key="3">
    <source>
        <dbReference type="Proteomes" id="UP001630127"/>
    </source>
</evidence>
<accession>A0ABD3AXY6</accession>
<evidence type="ECO:0000313" key="2">
    <source>
        <dbReference type="EMBL" id="KAL3536056.1"/>
    </source>
</evidence>
<organism evidence="2 3">
    <name type="scientific">Cinchona calisaya</name>
    <dbReference type="NCBI Taxonomy" id="153742"/>
    <lineage>
        <taxon>Eukaryota</taxon>
        <taxon>Viridiplantae</taxon>
        <taxon>Streptophyta</taxon>
        <taxon>Embryophyta</taxon>
        <taxon>Tracheophyta</taxon>
        <taxon>Spermatophyta</taxon>
        <taxon>Magnoliopsida</taxon>
        <taxon>eudicotyledons</taxon>
        <taxon>Gunneridae</taxon>
        <taxon>Pentapetalae</taxon>
        <taxon>asterids</taxon>
        <taxon>lamiids</taxon>
        <taxon>Gentianales</taxon>
        <taxon>Rubiaceae</taxon>
        <taxon>Cinchonoideae</taxon>
        <taxon>Cinchoneae</taxon>
        <taxon>Cinchona</taxon>
    </lineage>
</organism>
<dbReference type="Gene3D" id="1.10.340.70">
    <property type="match status" value="1"/>
</dbReference>
<dbReference type="Pfam" id="PF17921">
    <property type="entry name" value="Integrase_H2C2"/>
    <property type="match status" value="1"/>
</dbReference>
<sequence>MDVELKAVSMVSTDLLQRIQQTWEASTKLKSIIQDKMQDPSQHPHYFLSQGKLTRKEKLVVEDNAELRIELIKLYHSSATEGHFGTHATYHRIASLLY</sequence>
<proteinExistence type="predicted"/>